<feature type="domain" description="Sushi" evidence="20">
    <location>
        <begin position="1224"/>
        <end position="1280"/>
    </location>
</feature>
<feature type="domain" description="CUB" evidence="17">
    <location>
        <begin position="574"/>
        <end position="685"/>
    </location>
</feature>
<keyword evidence="8 14" id="KW-1015">Disulfide bond</keyword>
<keyword evidence="5 15" id="KW-0768">Sushi</keyword>
<dbReference type="Proteomes" id="UP000316079">
    <property type="component" value="Unassembled WGS sequence"/>
</dbReference>
<dbReference type="Gene3D" id="2.60.120.290">
    <property type="entry name" value="Spermadhesin, CUB domain"/>
    <property type="match status" value="2"/>
</dbReference>
<keyword evidence="4" id="KW-0721">Serine protease homolog</keyword>
<evidence type="ECO:0000259" key="18">
    <source>
        <dbReference type="PROSITE" id="PS50026"/>
    </source>
</evidence>
<dbReference type="InterPro" id="IPR000436">
    <property type="entry name" value="Sushi_SCR_CCP_dom"/>
</dbReference>
<feature type="compositionally biased region" description="Basic and acidic residues" evidence="16">
    <location>
        <begin position="1167"/>
        <end position="1189"/>
    </location>
</feature>
<keyword evidence="6" id="KW-0732">Signal</keyword>
<organism evidence="21 22">
    <name type="scientific">Danionella cerebrum</name>
    <dbReference type="NCBI Taxonomy" id="2873325"/>
    <lineage>
        <taxon>Eukaryota</taxon>
        <taxon>Metazoa</taxon>
        <taxon>Chordata</taxon>
        <taxon>Craniata</taxon>
        <taxon>Vertebrata</taxon>
        <taxon>Euteleostomi</taxon>
        <taxon>Actinopterygii</taxon>
        <taxon>Neopterygii</taxon>
        <taxon>Teleostei</taxon>
        <taxon>Ostariophysi</taxon>
        <taxon>Cypriniformes</taxon>
        <taxon>Danionidae</taxon>
        <taxon>Danioninae</taxon>
        <taxon>Danionella</taxon>
    </lineage>
</organism>
<dbReference type="SMART" id="SM00179">
    <property type="entry name" value="EGF_CA"/>
    <property type="match status" value="1"/>
</dbReference>
<evidence type="ECO:0000256" key="12">
    <source>
        <dbReference type="ARBA" id="ARBA00041872"/>
    </source>
</evidence>
<dbReference type="EMBL" id="SRMA01026256">
    <property type="protein sequence ID" value="TRY85811.1"/>
    <property type="molecule type" value="Genomic_DNA"/>
</dbReference>
<dbReference type="GO" id="GO:0006508">
    <property type="term" value="P:proteolysis"/>
    <property type="evidence" value="ECO:0007669"/>
    <property type="project" value="InterPro"/>
</dbReference>
<evidence type="ECO:0000256" key="13">
    <source>
        <dbReference type="ARBA" id="ARBA00042985"/>
    </source>
</evidence>
<dbReference type="Pfam" id="PF00008">
    <property type="entry name" value="EGF"/>
    <property type="match status" value="1"/>
</dbReference>
<dbReference type="PROSITE" id="PS01186">
    <property type="entry name" value="EGF_2"/>
    <property type="match status" value="1"/>
</dbReference>
<accession>A0A553Q7A3</accession>
<comment type="caution">
    <text evidence="14">Lacks conserved residue(s) required for the propagation of feature annotation.</text>
</comment>
<dbReference type="Gene3D" id="2.40.10.10">
    <property type="entry name" value="Trypsin-like serine proteases"/>
    <property type="match status" value="1"/>
</dbReference>
<dbReference type="PROSITE" id="PS50240">
    <property type="entry name" value="TRYPSIN_DOM"/>
    <property type="match status" value="1"/>
</dbReference>
<evidence type="ECO:0000256" key="6">
    <source>
        <dbReference type="ARBA" id="ARBA00022729"/>
    </source>
</evidence>
<feature type="domain" description="EGF-like" evidence="18">
    <location>
        <begin position="817"/>
        <end position="854"/>
    </location>
</feature>
<evidence type="ECO:0000256" key="3">
    <source>
        <dbReference type="ARBA" id="ARBA00022536"/>
    </source>
</evidence>
<evidence type="ECO:0000256" key="2">
    <source>
        <dbReference type="ARBA" id="ARBA00022525"/>
    </source>
</evidence>
<dbReference type="OrthoDB" id="6147874at2759"/>
<evidence type="ECO:0000256" key="5">
    <source>
        <dbReference type="ARBA" id="ARBA00022659"/>
    </source>
</evidence>
<dbReference type="InterPro" id="IPR001881">
    <property type="entry name" value="EGF-like_Ca-bd_dom"/>
</dbReference>
<evidence type="ECO:0000259" key="20">
    <source>
        <dbReference type="PROSITE" id="PS50923"/>
    </source>
</evidence>
<feature type="domain" description="Peptidase S1" evidence="19">
    <location>
        <begin position="1380"/>
        <end position="1661"/>
    </location>
</feature>
<feature type="disulfide bond" evidence="15">
    <location>
        <begin position="885"/>
        <end position="912"/>
    </location>
</feature>
<name>A0A553Q7A3_9TELE</name>
<evidence type="ECO:0000313" key="22">
    <source>
        <dbReference type="Proteomes" id="UP000316079"/>
    </source>
</evidence>
<dbReference type="PROSITE" id="PS00022">
    <property type="entry name" value="EGF_1"/>
    <property type="match status" value="1"/>
</dbReference>
<dbReference type="GO" id="GO:0004252">
    <property type="term" value="F:serine-type endopeptidase activity"/>
    <property type="evidence" value="ECO:0007669"/>
    <property type="project" value="InterPro"/>
</dbReference>
<feature type="domain" description="Sushi" evidence="20">
    <location>
        <begin position="857"/>
        <end position="914"/>
    </location>
</feature>
<evidence type="ECO:0000259" key="19">
    <source>
        <dbReference type="PROSITE" id="PS50240"/>
    </source>
</evidence>
<dbReference type="InterPro" id="IPR035914">
    <property type="entry name" value="Sperma_CUB_dom_sf"/>
</dbReference>
<dbReference type="SUPFAM" id="SSF57535">
    <property type="entry name" value="Complement control module/SCR domain"/>
    <property type="match status" value="3"/>
</dbReference>
<protein>
    <recommendedName>
        <fullName evidence="11">Inactive serine protease PAMR1</fullName>
    </recommendedName>
    <alternativeName>
        <fullName evidence="13">Peptidase domain-containing protein associated with muscle regeneration 1</fullName>
    </alternativeName>
    <alternativeName>
        <fullName evidence="12">Regeneration-associated muscle protease homolog</fullName>
    </alternativeName>
</protein>
<feature type="region of interest" description="Disordered" evidence="16">
    <location>
        <begin position="989"/>
        <end position="1032"/>
    </location>
</feature>
<feature type="disulfide bond" evidence="15">
    <location>
        <begin position="946"/>
        <end position="973"/>
    </location>
</feature>
<dbReference type="InterPro" id="IPR000859">
    <property type="entry name" value="CUB_dom"/>
</dbReference>
<feature type="compositionally biased region" description="Basic residues" evidence="16">
    <location>
        <begin position="77"/>
        <end position="94"/>
    </location>
</feature>
<keyword evidence="2" id="KW-0964">Secreted</keyword>
<dbReference type="InterPro" id="IPR051659">
    <property type="entry name" value="Serine_Protease_S1-Domain"/>
</dbReference>
<sequence>LLLSSRQQLIRDSDAANVFTSRAAGFDVSTGICGHAGTLFGACEENILCPHRMKPGEARADLLKSRDSLDTETRDRGRGKRQMKRETKRKKYSRLKKDKEVEREREREIEREGARETEREKREGERERGSEIPTSFKSQTGRFQTSPSSRGMSEPSQGQENCSQNGPTGASTSDERGYSPRSLIFKEDPDSDPCSLLKPSDPPLEEEPALRHNDLLARAQLGSRLCALTPSERDISRESSQLLKRCGLGFTLRVLLCPASRGNHGSMLFLKQPSNRSWGETQSVTLNLNVPRSETRCSSSREHSDAHELSRFSLSSACAPCSTAAQLILRVVTHGRRNGVTQQAAAENIQLVNPPDHLTSSPNTLLTSASGLIPELEPCMSFTDLQSLVYPRQSKPLRPRLGMLSLVSDGFVVILNWPRAEDHLRRRHLVKRSLRSSCPGSEWSVLCRGCCERALIHCVCPVHGAPVGYTLPCCRNAEGVCEPCTIHSGELTTESQHEERLVTDLQIAAQMFSSDLTELKLGINADVMSPGCSVFQNCKRCNNGSWAAPDQFFLSGAFCSECRPGWSGGDCMACGGLIEKKQGHVVLESYPNNARCEWRLRASPQRTIDLRCSVKRMNRSSETCSDKLMPGFRLLMIAQHVPGVSRFTSTAVPDAANPQRNTHSSTLLQKDAVSTRSFTFQLQSPAEEASRCFYLQAQRSSAGVTSSGESLPTLKEPSEKLTALFQSQETSPPASQRKQRRSLHYCMFMMLSLEFDHQCHYDYIEVRDGDGLNSPLIGRFCGNDRPPPIRSSGDSLHILFISDGYKHFDGFFAIFQESDECMSSPCQHDGTCTVGVSGDFHCSCLAGYTGRSCEHVLECRRPVIPTHGSIRHLDELVGGRAVFQCDLGFSLKGSQVSTCLLDGSWSSPAPRCVPDQSCATPPKPDHGDHFKVYGPGGVLMAVQYYCHEPYQIKGDAQIYCLQNHSWSGTPPTCIKDLDMIPEVEDNRVQLKPGASEDVIQTKNKTSVKTENESKAEKEERSEKPTSGRNKGLEAVDISIKEKHRAEYKEMDSVRNTIDKKETEDRDYEKPFDKQKIFISKDDQSKDMIDILLIDWILKNQSGSNGDERAQYTISTIREGDRDNKLNEINAGHTENTTGFLNRNEIEENIQRLPQKELEDSQPGGSKEVTEDRSVERESLDRARATVKPEKEEFKMDLEQEDTKGELEKIPESPAVSQNEVVDVGACSQQPVLNHGSFKLVPGLVPETLLFSCNPSYILLGSDRRSCINSSWSGEQPVCVRACREPKVSVLVKQRVLPPHVPLRKTPVHKFYSSSVSQIFLKDARPTQSAPSLPTLPEGFHHLYTHIEYECASPFYQHSGSGRRTCLKSGKWSGRHVSCSPVCGKLSSFDSRRLEETHWPWLAAVYQLSGTNELSKLNPLGKLANLELNLESDSIPDLPVWQLVCSGALVNQRTVVLAAHCVSELGKTHPLDAKQIKVILGREGKALQRLRVSSIFLHPLFDPLVLDSDVAVLQLLDKARIGESVSPICLPGAQFSPEEGIVTGFPLNPEHSYSSGQVRPQAGHVTIGDLIACEHQFENFGFPITVSEHMLCGHQNKQSKICPADTGGVLMSQEPQLKHTTVGWKLAGLVSFGHESSNCRPELYTVYTHITHFVGFIEAHMT</sequence>
<dbReference type="PANTHER" id="PTHR24254:SF9">
    <property type="entry name" value="INACTIVE SERINE PROTEASE PAMR1"/>
    <property type="match status" value="1"/>
</dbReference>
<keyword evidence="22" id="KW-1185">Reference proteome</keyword>
<feature type="compositionally biased region" description="Basic and acidic residues" evidence="16">
    <location>
        <begin position="60"/>
        <end position="76"/>
    </location>
</feature>
<dbReference type="Pfam" id="PF00089">
    <property type="entry name" value="Trypsin"/>
    <property type="match status" value="1"/>
</dbReference>
<comment type="subcellular location">
    <subcellularLocation>
        <location evidence="1">Secreted</location>
    </subcellularLocation>
</comment>
<dbReference type="SUPFAM" id="SSF50494">
    <property type="entry name" value="Trypsin-like serine proteases"/>
    <property type="match status" value="1"/>
</dbReference>
<dbReference type="SUPFAM" id="SSF57196">
    <property type="entry name" value="EGF/Laminin"/>
    <property type="match status" value="1"/>
</dbReference>
<dbReference type="SMART" id="SM00181">
    <property type="entry name" value="EGF"/>
    <property type="match status" value="2"/>
</dbReference>
<dbReference type="GO" id="GO:0005576">
    <property type="term" value="C:extracellular region"/>
    <property type="evidence" value="ECO:0007669"/>
    <property type="project" value="UniProtKB-SubCell"/>
</dbReference>
<feature type="non-terminal residue" evidence="21">
    <location>
        <position position="1"/>
    </location>
</feature>
<proteinExistence type="predicted"/>
<feature type="compositionally biased region" description="Basic and acidic residues" evidence="16">
    <location>
        <begin position="173"/>
        <end position="188"/>
    </location>
</feature>
<feature type="domain" description="CUB" evidence="17">
    <location>
        <begin position="751"/>
        <end position="818"/>
    </location>
</feature>
<dbReference type="Pfam" id="PF00084">
    <property type="entry name" value="Sushi"/>
    <property type="match status" value="3"/>
</dbReference>
<feature type="compositionally biased region" description="Basic and acidic residues" evidence="16">
    <location>
        <begin position="1007"/>
        <end position="1032"/>
    </location>
</feature>
<dbReference type="InterPro" id="IPR035976">
    <property type="entry name" value="Sushi/SCR/CCP_sf"/>
</dbReference>
<dbReference type="CDD" id="cd00190">
    <property type="entry name" value="Tryp_SPc"/>
    <property type="match status" value="1"/>
</dbReference>
<keyword evidence="3 14" id="KW-0245">EGF-like domain</keyword>
<dbReference type="GO" id="GO:0005509">
    <property type="term" value="F:calcium ion binding"/>
    <property type="evidence" value="ECO:0007669"/>
    <property type="project" value="InterPro"/>
</dbReference>
<evidence type="ECO:0000256" key="4">
    <source>
        <dbReference type="ARBA" id="ARBA00022542"/>
    </source>
</evidence>
<dbReference type="CDD" id="cd00033">
    <property type="entry name" value="CCP"/>
    <property type="match status" value="4"/>
</dbReference>
<dbReference type="FunFam" id="2.10.25.10:FF:000321">
    <property type="entry name" value="Protein delta homolog 1"/>
    <property type="match status" value="1"/>
</dbReference>
<comment type="function">
    <text evidence="10">May play a role in regeneration of skeletal muscle.</text>
</comment>
<evidence type="ECO:0000256" key="11">
    <source>
        <dbReference type="ARBA" id="ARBA00040464"/>
    </source>
</evidence>
<dbReference type="InterPro" id="IPR043504">
    <property type="entry name" value="Peptidase_S1_PA_chymotrypsin"/>
</dbReference>
<evidence type="ECO:0000256" key="16">
    <source>
        <dbReference type="SAM" id="MobiDB-lite"/>
    </source>
</evidence>
<dbReference type="InterPro" id="IPR000742">
    <property type="entry name" value="EGF"/>
</dbReference>
<dbReference type="Gene3D" id="2.10.25.10">
    <property type="entry name" value="Laminin"/>
    <property type="match status" value="1"/>
</dbReference>
<reference evidence="21 22" key="1">
    <citation type="journal article" date="2019" name="Sci. Data">
        <title>Hybrid genome assembly and annotation of Danionella translucida.</title>
        <authorList>
            <person name="Kadobianskyi M."/>
            <person name="Schulze L."/>
            <person name="Schuelke M."/>
            <person name="Judkewitz B."/>
        </authorList>
    </citation>
    <scope>NUCLEOTIDE SEQUENCE [LARGE SCALE GENOMIC DNA]</scope>
    <source>
        <strain evidence="21 22">Bolton</strain>
    </source>
</reference>
<evidence type="ECO:0000256" key="7">
    <source>
        <dbReference type="ARBA" id="ARBA00022737"/>
    </source>
</evidence>
<comment type="caution">
    <text evidence="21">The sequence shown here is derived from an EMBL/GenBank/DDBJ whole genome shotgun (WGS) entry which is preliminary data.</text>
</comment>
<keyword evidence="9" id="KW-0325">Glycoprotein</keyword>
<dbReference type="CDD" id="cd00054">
    <property type="entry name" value="EGF_CA"/>
    <property type="match status" value="1"/>
</dbReference>
<dbReference type="PROSITE" id="PS50026">
    <property type="entry name" value="EGF_3"/>
    <property type="match status" value="1"/>
</dbReference>
<feature type="region of interest" description="Disordered" evidence="16">
    <location>
        <begin position="60"/>
        <end position="207"/>
    </location>
</feature>
<dbReference type="PROSITE" id="PS01180">
    <property type="entry name" value="CUB"/>
    <property type="match status" value="2"/>
</dbReference>
<keyword evidence="7" id="KW-0677">Repeat</keyword>
<dbReference type="SMART" id="SM00032">
    <property type="entry name" value="CCP"/>
    <property type="match status" value="4"/>
</dbReference>
<evidence type="ECO:0000256" key="15">
    <source>
        <dbReference type="PROSITE-ProRule" id="PRU00302"/>
    </source>
</evidence>
<dbReference type="PANTHER" id="PTHR24254">
    <property type="entry name" value="PROTHROMBIN"/>
    <property type="match status" value="1"/>
</dbReference>
<feature type="compositionally biased region" description="Polar residues" evidence="16">
    <location>
        <begin position="132"/>
        <end position="172"/>
    </location>
</feature>
<dbReference type="InterPro" id="IPR001254">
    <property type="entry name" value="Trypsin_dom"/>
</dbReference>
<dbReference type="Gene3D" id="2.10.70.10">
    <property type="entry name" value="Complement Module, domain 1"/>
    <property type="match status" value="4"/>
</dbReference>
<dbReference type="SMART" id="SM00042">
    <property type="entry name" value="CUB"/>
    <property type="match status" value="1"/>
</dbReference>
<feature type="region of interest" description="Disordered" evidence="16">
    <location>
        <begin position="1152"/>
        <end position="1189"/>
    </location>
</feature>
<evidence type="ECO:0000256" key="10">
    <source>
        <dbReference type="ARBA" id="ARBA00037622"/>
    </source>
</evidence>
<feature type="disulfide bond" evidence="14">
    <location>
        <begin position="844"/>
        <end position="853"/>
    </location>
</feature>
<evidence type="ECO:0000256" key="8">
    <source>
        <dbReference type="ARBA" id="ARBA00023157"/>
    </source>
</evidence>
<evidence type="ECO:0000313" key="21">
    <source>
        <dbReference type="EMBL" id="TRY85811.1"/>
    </source>
</evidence>
<feature type="domain" description="Sushi" evidence="20">
    <location>
        <begin position="916"/>
        <end position="975"/>
    </location>
</feature>
<dbReference type="Pfam" id="PF00431">
    <property type="entry name" value="CUB"/>
    <property type="match status" value="1"/>
</dbReference>
<evidence type="ECO:0000259" key="17">
    <source>
        <dbReference type="PROSITE" id="PS01180"/>
    </source>
</evidence>
<feature type="compositionally biased region" description="Basic and acidic residues" evidence="16">
    <location>
        <begin position="95"/>
        <end position="130"/>
    </location>
</feature>
<gene>
    <name evidence="21" type="ORF">DNTS_011858</name>
</gene>
<dbReference type="CDD" id="cd00041">
    <property type="entry name" value="CUB"/>
    <property type="match status" value="1"/>
</dbReference>
<evidence type="ECO:0000256" key="1">
    <source>
        <dbReference type="ARBA" id="ARBA00004613"/>
    </source>
</evidence>
<evidence type="ECO:0000256" key="14">
    <source>
        <dbReference type="PROSITE-ProRule" id="PRU00076"/>
    </source>
</evidence>
<dbReference type="InterPro" id="IPR009003">
    <property type="entry name" value="Peptidase_S1_PA"/>
</dbReference>
<dbReference type="SMART" id="SM00020">
    <property type="entry name" value="Tryp_SPc"/>
    <property type="match status" value="1"/>
</dbReference>
<dbReference type="PROSITE" id="PS50923">
    <property type="entry name" value="SUSHI"/>
    <property type="match status" value="3"/>
</dbReference>
<dbReference type="STRING" id="623744.A0A553Q7A3"/>
<dbReference type="SUPFAM" id="SSF49854">
    <property type="entry name" value="Spermadhesin, CUB domain"/>
    <property type="match status" value="1"/>
</dbReference>
<evidence type="ECO:0000256" key="9">
    <source>
        <dbReference type="ARBA" id="ARBA00023180"/>
    </source>
</evidence>